<protein>
    <submittedName>
        <fullName evidence="1">Uncharacterized protein</fullName>
    </submittedName>
</protein>
<proteinExistence type="predicted"/>
<dbReference type="KEGG" id="asoc:CB4_02761"/>
<dbReference type="OrthoDB" id="5396526at2"/>
<sequence>MLAFAVIFINVALVLYTIGVWSERRAGQLKGKHLIFFWGGLVFDTLGTTFMEKLSTAHSLNLHAVTGMTALVLMLIHALWATVVYFTKNKERITRFHAFSLSVWGLWLVPYLIGVGLSFVKSY</sequence>
<keyword evidence="2" id="KW-1185">Reference proteome</keyword>
<dbReference type="NCBIfam" id="TIGR03987">
    <property type="entry name" value="HsmA family protein"/>
    <property type="match status" value="1"/>
</dbReference>
<evidence type="ECO:0000313" key="1">
    <source>
        <dbReference type="EMBL" id="BAU28586.1"/>
    </source>
</evidence>
<accession>A0A0U5AXW5</accession>
<dbReference type="RefSeq" id="WP_096466331.1">
    <property type="nucleotide sequence ID" value="NZ_AP017312.1"/>
</dbReference>
<name>A0A0U5AXW5_9BACL</name>
<dbReference type="AlphaFoldDB" id="A0A0U5AXW5"/>
<gene>
    <name evidence="1" type="ORF">CB4_02761</name>
</gene>
<dbReference type="Proteomes" id="UP000217696">
    <property type="component" value="Chromosome"/>
</dbReference>
<reference evidence="1 2" key="1">
    <citation type="submission" date="2015-12" db="EMBL/GenBank/DDBJ databases">
        <title>Genome sequence of Aneurinibacillus soli.</title>
        <authorList>
            <person name="Lee J.S."/>
            <person name="Lee K.C."/>
            <person name="Kim K.K."/>
            <person name="Lee B.W."/>
        </authorList>
    </citation>
    <scope>NUCLEOTIDE SEQUENCE [LARGE SCALE GENOMIC DNA]</scope>
    <source>
        <strain evidence="1 2">CB4</strain>
    </source>
</reference>
<organism evidence="1 2">
    <name type="scientific">Aneurinibacillus soli</name>
    <dbReference type="NCBI Taxonomy" id="1500254"/>
    <lineage>
        <taxon>Bacteria</taxon>
        <taxon>Bacillati</taxon>
        <taxon>Bacillota</taxon>
        <taxon>Bacilli</taxon>
        <taxon>Bacillales</taxon>
        <taxon>Paenibacillaceae</taxon>
        <taxon>Aneurinibacillus group</taxon>
        <taxon>Aneurinibacillus</taxon>
    </lineage>
</organism>
<evidence type="ECO:0000313" key="2">
    <source>
        <dbReference type="Proteomes" id="UP000217696"/>
    </source>
</evidence>
<dbReference type="EMBL" id="AP017312">
    <property type="protein sequence ID" value="BAU28586.1"/>
    <property type="molecule type" value="Genomic_DNA"/>
</dbReference>
<dbReference type="InterPro" id="IPR023813">
    <property type="entry name" value="HsmA-like"/>
</dbReference>